<keyword evidence="2" id="KW-1185">Reference proteome</keyword>
<proteinExistence type="predicted"/>
<gene>
    <name evidence="1" type="ORF">Peternella1_26</name>
</gene>
<name>A0A8E4ZMZ0_9CAUD</name>
<evidence type="ECO:0000313" key="2">
    <source>
        <dbReference type="Proteomes" id="UP000693777"/>
    </source>
</evidence>
<organism evidence="1 2">
    <name type="scientific">Winogradskyella phage Peternella_1</name>
    <dbReference type="NCBI Taxonomy" id="2745699"/>
    <lineage>
        <taxon>Viruses</taxon>
        <taxon>Duplodnaviria</taxon>
        <taxon>Heunggongvirae</taxon>
        <taxon>Uroviricota</taxon>
        <taxon>Caudoviricetes</taxon>
        <taxon>Winoviridae</taxon>
        <taxon>Peternellavirus</taxon>
        <taxon>Peternellavirus peternella</taxon>
    </lineage>
</organism>
<protein>
    <submittedName>
        <fullName evidence="1">Uncharacterized protein</fullName>
    </submittedName>
</protein>
<accession>A0A8E4ZMZ0</accession>
<dbReference type="EMBL" id="MT732475">
    <property type="protein sequence ID" value="QQV91562.1"/>
    <property type="molecule type" value="Genomic_DNA"/>
</dbReference>
<dbReference type="Proteomes" id="UP000693777">
    <property type="component" value="Segment"/>
</dbReference>
<reference evidence="1" key="1">
    <citation type="submission" date="2020-07" db="EMBL/GenBank/DDBJ databases">
        <title>Highly diverse flavobacterial phages as mortality factor during North Sea spring blooms.</title>
        <authorList>
            <person name="Bartlau N."/>
            <person name="Wichels A."/>
            <person name="Krohne G."/>
            <person name="Adriaenssens E.M."/>
            <person name="Heins A."/>
            <person name="Fuchs B.M."/>
            <person name="Amann R."/>
            <person name="Moraru C."/>
        </authorList>
    </citation>
    <scope>NUCLEOTIDE SEQUENCE</scope>
</reference>
<sequence>MDNYRNPIGFKVTDNKLNPESTTQKANKELHNDAKTMALLKIAGLIDQQMHEMATGGLKHQEFSKYYSTDILQQLNKVYIKHYEPI</sequence>
<evidence type="ECO:0000313" key="1">
    <source>
        <dbReference type="EMBL" id="QQV91562.1"/>
    </source>
</evidence>